<dbReference type="InterPro" id="IPR007459">
    <property type="entry name" value="DNA_pol3_chi"/>
</dbReference>
<dbReference type="SUPFAM" id="SSF102400">
    <property type="entry name" value="DNA polymerase III chi subunit"/>
    <property type="match status" value="1"/>
</dbReference>
<name>A0A917I827_9HYPH</name>
<dbReference type="Proteomes" id="UP000603912">
    <property type="component" value="Unassembled WGS sequence"/>
</dbReference>
<dbReference type="NCBIfam" id="NF004347">
    <property type="entry name" value="PRK05728.1-4"/>
    <property type="match status" value="1"/>
</dbReference>
<sequence length="150" mass="16556">MAEILFYHLQRQNLDAVLPGLLERSLARGWRAAVQTSGPERAAAIDDLLWTYSDESFLPHGLESEPSAAAEPIVLTTGEANPNGAQVRFLVDGAAIPPDAAAYQRLVLIFDGRDDEAVAAARVAWKNLRGQDHQTSYWQQSDEGRWEKKA</sequence>
<evidence type="ECO:0000313" key="1">
    <source>
        <dbReference type="EMBL" id="GGH21564.1"/>
    </source>
</evidence>
<dbReference type="GO" id="GO:0006260">
    <property type="term" value="P:DNA replication"/>
    <property type="evidence" value="ECO:0007669"/>
    <property type="project" value="InterPro"/>
</dbReference>
<dbReference type="InterPro" id="IPR036768">
    <property type="entry name" value="PolIII_chi_sf"/>
</dbReference>
<accession>A0A917I827</accession>
<proteinExistence type="predicted"/>
<dbReference type="PANTHER" id="PTHR38767">
    <property type="entry name" value="DNA POLYMERASE III SUBUNIT CHI"/>
    <property type="match status" value="1"/>
</dbReference>
<dbReference type="RefSeq" id="WP_188518174.1">
    <property type="nucleotide sequence ID" value="NZ_BMES01000002.1"/>
</dbReference>
<protein>
    <submittedName>
        <fullName evidence="1">DNA polymerase III subunit chi</fullName>
    </submittedName>
</protein>
<dbReference type="Pfam" id="PF04364">
    <property type="entry name" value="DNA_pol3_chi"/>
    <property type="match status" value="1"/>
</dbReference>
<dbReference type="Gene3D" id="3.40.50.10110">
    <property type="entry name" value="DNA polymerase III subunit chi"/>
    <property type="match status" value="1"/>
</dbReference>
<comment type="caution">
    <text evidence="1">The sequence shown here is derived from an EMBL/GenBank/DDBJ whole genome shotgun (WGS) entry which is preliminary data.</text>
</comment>
<evidence type="ECO:0000313" key="2">
    <source>
        <dbReference type="Proteomes" id="UP000603912"/>
    </source>
</evidence>
<reference evidence="1" key="1">
    <citation type="journal article" date="2014" name="Int. J. Syst. Evol. Microbiol.">
        <title>Complete genome sequence of Corynebacterium casei LMG S-19264T (=DSM 44701T), isolated from a smear-ripened cheese.</title>
        <authorList>
            <consortium name="US DOE Joint Genome Institute (JGI-PGF)"/>
            <person name="Walter F."/>
            <person name="Albersmeier A."/>
            <person name="Kalinowski J."/>
            <person name="Ruckert C."/>
        </authorList>
    </citation>
    <scope>NUCLEOTIDE SEQUENCE</scope>
    <source>
        <strain evidence="1">CGMCC 1.12214</strain>
    </source>
</reference>
<dbReference type="GO" id="GO:0003677">
    <property type="term" value="F:DNA binding"/>
    <property type="evidence" value="ECO:0007669"/>
    <property type="project" value="InterPro"/>
</dbReference>
<dbReference type="EMBL" id="BMES01000002">
    <property type="protein sequence ID" value="GGH21564.1"/>
    <property type="molecule type" value="Genomic_DNA"/>
</dbReference>
<reference evidence="1" key="2">
    <citation type="submission" date="2020-09" db="EMBL/GenBank/DDBJ databases">
        <authorList>
            <person name="Sun Q."/>
            <person name="Zhou Y."/>
        </authorList>
    </citation>
    <scope>NUCLEOTIDE SEQUENCE</scope>
    <source>
        <strain evidence="1">CGMCC 1.12214</strain>
    </source>
</reference>
<dbReference type="AlphaFoldDB" id="A0A917I827"/>
<dbReference type="GO" id="GO:0032298">
    <property type="term" value="P:positive regulation of DNA-templated DNA replication initiation"/>
    <property type="evidence" value="ECO:0007669"/>
    <property type="project" value="TreeGrafter"/>
</dbReference>
<organism evidence="1 2">
    <name type="scientific">Alsobacter metallidurans</name>
    <dbReference type="NCBI Taxonomy" id="340221"/>
    <lineage>
        <taxon>Bacteria</taxon>
        <taxon>Pseudomonadati</taxon>
        <taxon>Pseudomonadota</taxon>
        <taxon>Alphaproteobacteria</taxon>
        <taxon>Hyphomicrobiales</taxon>
        <taxon>Alsobacteraceae</taxon>
        <taxon>Alsobacter</taxon>
    </lineage>
</organism>
<dbReference type="PANTHER" id="PTHR38767:SF1">
    <property type="entry name" value="DNA POLYMERASE III SUBUNIT CHI"/>
    <property type="match status" value="1"/>
</dbReference>
<keyword evidence="2" id="KW-1185">Reference proteome</keyword>
<gene>
    <name evidence="1" type="ORF">GCM10007036_25930</name>
</gene>
<dbReference type="GO" id="GO:0003887">
    <property type="term" value="F:DNA-directed DNA polymerase activity"/>
    <property type="evidence" value="ECO:0007669"/>
    <property type="project" value="InterPro"/>
</dbReference>